<keyword evidence="1" id="KW-0812">Transmembrane</keyword>
<gene>
    <name evidence="2" type="ORF">CEN46_26565</name>
</gene>
<accession>A0A2N6L3K4</accession>
<keyword evidence="1" id="KW-0472">Membrane</keyword>
<evidence type="ECO:0000313" key="3">
    <source>
        <dbReference type="Proteomes" id="UP000235081"/>
    </source>
</evidence>
<proteinExistence type="predicted"/>
<name>A0A2N6L3K4_9CYAN</name>
<reference evidence="2 3" key="1">
    <citation type="submission" date="2017-07" db="EMBL/GenBank/DDBJ databases">
        <title>Genomes of Fischerella (Mastigocladus) sp. strains.</title>
        <authorList>
            <person name="Miller S.R."/>
        </authorList>
    </citation>
    <scope>NUCLEOTIDE SEQUENCE [LARGE SCALE GENOMIC DNA]</scope>
    <source>
        <strain evidence="2 3">CCMEE 5318</strain>
    </source>
</reference>
<keyword evidence="1" id="KW-1133">Transmembrane helix</keyword>
<dbReference type="RefSeq" id="WP_102183808.1">
    <property type="nucleotide sequence ID" value="NZ_NMQE01000986.1"/>
</dbReference>
<sequence>MSQTFLTDVVLILGASLCPLVLLVLLIGFVWAICAAFHLSVTRLKHLHSIPCDRCVYFTGCQYLKCTVHPYKALTEDAVDCLDFEPALDNKSCCSNYCKD</sequence>
<feature type="transmembrane region" description="Helical" evidence="1">
    <location>
        <begin position="12"/>
        <end position="39"/>
    </location>
</feature>
<evidence type="ECO:0000256" key="1">
    <source>
        <dbReference type="SAM" id="Phobius"/>
    </source>
</evidence>
<evidence type="ECO:0000313" key="2">
    <source>
        <dbReference type="EMBL" id="PMB14688.1"/>
    </source>
</evidence>
<comment type="caution">
    <text evidence="2">The sequence shown here is derived from an EMBL/GenBank/DDBJ whole genome shotgun (WGS) entry which is preliminary data.</text>
</comment>
<dbReference type="Proteomes" id="UP000235081">
    <property type="component" value="Unassembled WGS sequence"/>
</dbReference>
<dbReference type="EMBL" id="NMQE01000986">
    <property type="protein sequence ID" value="PMB14688.1"/>
    <property type="molecule type" value="Genomic_DNA"/>
</dbReference>
<protein>
    <submittedName>
        <fullName evidence="2">Uncharacterized protein</fullName>
    </submittedName>
</protein>
<dbReference type="AlphaFoldDB" id="A0A2N6L3K4"/>
<organism evidence="2 3">
    <name type="scientific">Fischerella thermalis CCMEE 5318</name>
    <dbReference type="NCBI Taxonomy" id="2019666"/>
    <lineage>
        <taxon>Bacteria</taxon>
        <taxon>Bacillati</taxon>
        <taxon>Cyanobacteriota</taxon>
        <taxon>Cyanophyceae</taxon>
        <taxon>Nostocales</taxon>
        <taxon>Hapalosiphonaceae</taxon>
        <taxon>Fischerella</taxon>
    </lineage>
</organism>